<sequence>MTMYGQDHDVRWDGPRLIDVCSLSNGYPETVTCYAKDMSWTESVMEGLCNPAPSFEGNGELIAHAPQEDLSGYPAGYPSEFSSTADHHHGESSAALDWPGSSEWHSSSGIETGELSHEDFNHGFMPEMEDEPALYDEMGKRLNQMVPVPHVPKINGEIPSADEVSSDHERLLNRLQLYDLVELKILGDGNCQSVLIPFLSAVPFAVRSNIPDTRASQLCERPNSQSGLLVILLKLQPDLYANYVPMAYDDYLKKMSNNGEWGDHVTLQAAADCYGVRIIVVTSYKDTCYIEILPQFEKSNRIILLSFWAEVHYNSIYPSGESPVDGGKKKKKKSWWK</sequence>
<evidence type="ECO:0000259" key="3">
    <source>
        <dbReference type="PROSITE" id="PS50802"/>
    </source>
</evidence>
<dbReference type="Gene3D" id="3.90.70.80">
    <property type="match status" value="1"/>
</dbReference>
<dbReference type="GO" id="GO:0016579">
    <property type="term" value="P:protein deubiquitination"/>
    <property type="evidence" value="ECO:0007669"/>
    <property type="project" value="TreeGrafter"/>
</dbReference>
<dbReference type="CDD" id="cd22751">
    <property type="entry name" value="OTU_plant_OTU9-like"/>
    <property type="match status" value="1"/>
</dbReference>
<dbReference type="InterPro" id="IPR050704">
    <property type="entry name" value="Peptidase_C85-like"/>
</dbReference>
<evidence type="ECO:0000313" key="5">
    <source>
        <dbReference type="Proteomes" id="UP000298416"/>
    </source>
</evidence>
<feature type="region of interest" description="Disordered" evidence="2">
    <location>
        <begin position="77"/>
        <end position="108"/>
    </location>
</feature>
<dbReference type="InterPro" id="IPR003323">
    <property type="entry name" value="OTU_dom"/>
</dbReference>
<evidence type="ECO:0000313" key="4">
    <source>
        <dbReference type="EMBL" id="KAG6412709.1"/>
    </source>
</evidence>
<dbReference type="PROSITE" id="PS50802">
    <property type="entry name" value="OTU"/>
    <property type="match status" value="1"/>
</dbReference>
<dbReference type="Proteomes" id="UP000298416">
    <property type="component" value="Unassembled WGS sequence"/>
</dbReference>
<feature type="domain" description="OTU" evidence="3">
    <location>
        <begin position="180"/>
        <end position="319"/>
    </location>
</feature>
<dbReference type="PANTHER" id="PTHR12419">
    <property type="entry name" value="OTU DOMAIN CONTAINING PROTEIN"/>
    <property type="match status" value="1"/>
</dbReference>
<keyword evidence="5" id="KW-1185">Reference proteome</keyword>
<name>A0A8X8ZQQ3_SALSN</name>
<dbReference type="EMBL" id="PNBA02000009">
    <property type="protein sequence ID" value="KAG6412709.1"/>
    <property type="molecule type" value="Genomic_DNA"/>
</dbReference>
<proteinExistence type="inferred from homology"/>
<accession>A0A8X8ZQQ3</accession>
<dbReference type="GO" id="GO:0004843">
    <property type="term" value="F:cysteine-type deubiquitinase activity"/>
    <property type="evidence" value="ECO:0007669"/>
    <property type="project" value="TreeGrafter"/>
</dbReference>
<comment type="similarity">
    <text evidence="1">Belongs to the peptidase C85 family.</text>
</comment>
<dbReference type="InterPro" id="IPR038765">
    <property type="entry name" value="Papain-like_cys_pep_sf"/>
</dbReference>
<comment type="caution">
    <text evidence="4">The sequence shown here is derived from an EMBL/GenBank/DDBJ whole genome shotgun (WGS) entry which is preliminary data.</text>
</comment>
<reference evidence="4" key="1">
    <citation type="submission" date="2018-01" db="EMBL/GenBank/DDBJ databases">
        <authorList>
            <person name="Mao J.F."/>
        </authorList>
    </citation>
    <scope>NUCLEOTIDE SEQUENCE</scope>
    <source>
        <strain evidence="4">Huo1</strain>
        <tissue evidence="4">Leaf</tissue>
    </source>
</reference>
<protein>
    <recommendedName>
        <fullName evidence="3">OTU domain-containing protein</fullName>
    </recommendedName>
</protein>
<dbReference type="Pfam" id="PF02338">
    <property type="entry name" value="OTU"/>
    <property type="match status" value="1"/>
</dbReference>
<dbReference type="SUPFAM" id="SSF54001">
    <property type="entry name" value="Cysteine proteinases"/>
    <property type="match status" value="1"/>
</dbReference>
<dbReference type="AlphaFoldDB" id="A0A8X8ZQQ3"/>
<reference evidence="4" key="2">
    <citation type="submission" date="2020-08" db="EMBL/GenBank/DDBJ databases">
        <title>Plant Genome Project.</title>
        <authorList>
            <person name="Zhang R.-G."/>
        </authorList>
    </citation>
    <scope>NUCLEOTIDE SEQUENCE</scope>
    <source>
        <strain evidence="4">Huo1</strain>
        <tissue evidence="4">Leaf</tissue>
    </source>
</reference>
<organism evidence="4">
    <name type="scientific">Salvia splendens</name>
    <name type="common">Scarlet sage</name>
    <dbReference type="NCBI Taxonomy" id="180675"/>
    <lineage>
        <taxon>Eukaryota</taxon>
        <taxon>Viridiplantae</taxon>
        <taxon>Streptophyta</taxon>
        <taxon>Embryophyta</taxon>
        <taxon>Tracheophyta</taxon>
        <taxon>Spermatophyta</taxon>
        <taxon>Magnoliopsida</taxon>
        <taxon>eudicotyledons</taxon>
        <taxon>Gunneridae</taxon>
        <taxon>Pentapetalae</taxon>
        <taxon>asterids</taxon>
        <taxon>lamiids</taxon>
        <taxon>Lamiales</taxon>
        <taxon>Lamiaceae</taxon>
        <taxon>Nepetoideae</taxon>
        <taxon>Mentheae</taxon>
        <taxon>Salviinae</taxon>
        <taxon>Salvia</taxon>
        <taxon>Salvia subgen. Calosphace</taxon>
        <taxon>core Calosphace</taxon>
    </lineage>
</organism>
<gene>
    <name evidence="4" type="ORF">SASPL_125394</name>
</gene>
<evidence type="ECO:0000256" key="2">
    <source>
        <dbReference type="SAM" id="MobiDB-lite"/>
    </source>
</evidence>
<evidence type="ECO:0000256" key="1">
    <source>
        <dbReference type="ARBA" id="ARBA00010407"/>
    </source>
</evidence>
<dbReference type="PANTHER" id="PTHR12419:SF90">
    <property type="entry name" value="OS02G0819500 PROTEIN"/>
    <property type="match status" value="1"/>
</dbReference>